<keyword evidence="3" id="KW-0732">Signal</keyword>
<protein>
    <submittedName>
        <fullName evidence="5">Prolyl oligopeptidase family serine peptidase</fullName>
    </submittedName>
</protein>
<organism evidence="5 6">
    <name type="scientific">Flexivirga aerilata</name>
    <dbReference type="NCBI Taxonomy" id="1656889"/>
    <lineage>
        <taxon>Bacteria</taxon>
        <taxon>Bacillati</taxon>
        <taxon>Actinomycetota</taxon>
        <taxon>Actinomycetes</taxon>
        <taxon>Micrococcales</taxon>
        <taxon>Dermacoccaceae</taxon>
        <taxon>Flexivirga</taxon>
    </lineage>
</organism>
<evidence type="ECO:0000256" key="3">
    <source>
        <dbReference type="SAM" id="SignalP"/>
    </source>
</evidence>
<feature type="chain" id="PRO_5032641542" evidence="3">
    <location>
        <begin position="28"/>
        <end position="324"/>
    </location>
</feature>
<evidence type="ECO:0000256" key="2">
    <source>
        <dbReference type="ARBA" id="ARBA00022801"/>
    </source>
</evidence>
<dbReference type="RefSeq" id="WP_171155848.1">
    <property type="nucleotide sequence ID" value="NZ_JABENB010000002.1"/>
</dbReference>
<evidence type="ECO:0000313" key="6">
    <source>
        <dbReference type="Proteomes" id="UP000557772"/>
    </source>
</evidence>
<dbReference type="PANTHER" id="PTHR22946:SF9">
    <property type="entry name" value="POLYKETIDE TRANSFERASE AF380"/>
    <property type="match status" value="1"/>
</dbReference>
<dbReference type="InterPro" id="IPR006311">
    <property type="entry name" value="TAT_signal"/>
</dbReference>
<dbReference type="Pfam" id="PF02129">
    <property type="entry name" value="Peptidase_S15"/>
    <property type="match status" value="1"/>
</dbReference>
<proteinExistence type="inferred from homology"/>
<evidence type="ECO:0000259" key="4">
    <source>
        <dbReference type="Pfam" id="PF02129"/>
    </source>
</evidence>
<feature type="signal peptide" evidence="3">
    <location>
        <begin position="1"/>
        <end position="27"/>
    </location>
</feature>
<dbReference type="GO" id="GO:0052689">
    <property type="term" value="F:carboxylic ester hydrolase activity"/>
    <property type="evidence" value="ECO:0007669"/>
    <property type="project" value="UniProtKB-ARBA"/>
</dbReference>
<dbReference type="SUPFAM" id="SSF53474">
    <property type="entry name" value="alpha/beta-Hydrolases"/>
    <property type="match status" value="1"/>
</dbReference>
<dbReference type="PROSITE" id="PS51318">
    <property type="entry name" value="TAT"/>
    <property type="match status" value="1"/>
</dbReference>
<feature type="domain" description="Xaa-Pro dipeptidyl-peptidase-like" evidence="4">
    <location>
        <begin position="48"/>
        <end position="185"/>
    </location>
</feature>
<sequence length="324" mass="33968">MATTRRTFLTGLVATGAAVAFAPSASAAAPPRADVWIPSHREWLSGWLYRPTADTSSRRPVIVTAHGLGCIKEMGLDAYARKFVAAGYVVVAFDYRFFAGSTGRPRQLLDIPSQLQDWHAAIAWARQLPGVDPDRVGIFGTSFSGGHVLKVAAADPRVAAVISQCPFTDGAASTATIGPVAIAGAGALATADIAASAVGQMVTIPLAGHPNDVALMNAPDVWDGIHALVPPGVTWINKVGARAAVQIPAYYPGWATSAIEAPTYFAICSKDTVAPPGPTRVYAAKAPNGTVKEYDIGHFDIYLGAPFEEASNDYLRFLAAKLPV</sequence>
<dbReference type="PANTHER" id="PTHR22946">
    <property type="entry name" value="DIENELACTONE HYDROLASE DOMAIN-CONTAINING PROTEIN-RELATED"/>
    <property type="match status" value="1"/>
</dbReference>
<dbReference type="InterPro" id="IPR029058">
    <property type="entry name" value="AB_hydrolase_fold"/>
</dbReference>
<reference evidence="5 6" key="1">
    <citation type="submission" date="2020-05" db="EMBL/GenBank/DDBJ databases">
        <title>Flexivirga sp. ID2601S isolated from air conditioner.</title>
        <authorList>
            <person name="Kim D.H."/>
        </authorList>
    </citation>
    <scope>NUCLEOTIDE SEQUENCE [LARGE SCALE GENOMIC DNA]</scope>
    <source>
        <strain evidence="5 6">ID2601S</strain>
    </source>
</reference>
<dbReference type="Proteomes" id="UP000557772">
    <property type="component" value="Unassembled WGS sequence"/>
</dbReference>
<keyword evidence="6" id="KW-1185">Reference proteome</keyword>
<dbReference type="AlphaFoldDB" id="A0A849AJG6"/>
<dbReference type="Gene3D" id="3.40.50.1820">
    <property type="entry name" value="alpha/beta hydrolase"/>
    <property type="match status" value="1"/>
</dbReference>
<gene>
    <name evidence="5" type="ORF">HJ588_11945</name>
</gene>
<dbReference type="InterPro" id="IPR000383">
    <property type="entry name" value="Xaa-Pro-like_dom"/>
</dbReference>
<keyword evidence="2" id="KW-0378">Hydrolase</keyword>
<evidence type="ECO:0000313" key="5">
    <source>
        <dbReference type="EMBL" id="NNG39977.1"/>
    </source>
</evidence>
<evidence type="ECO:0000256" key="1">
    <source>
        <dbReference type="ARBA" id="ARBA00008645"/>
    </source>
</evidence>
<name>A0A849AJG6_9MICO</name>
<comment type="similarity">
    <text evidence="1">Belongs to the AB hydrolase superfamily.</text>
</comment>
<accession>A0A849AJG6</accession>
<dbReference type="InterPro" id="IPR050261">
    <property type="entry name" value="FrsA_esterase"/>
</dbReference>
<dbReference type="EMBL" id="JABENB010000002">
    <property type="protein sequence ID" value="NNG39977.1"/>
    <property type="molecule type" value="Genomic_DNA"/>
</dbReference>
<comment type="caution">
    <text evidence="5">The sequence shown here is derived from an EMBL/GenBank/DDBJ whole genome shotgun (WGS) entry which is preliminary data.</text>
</comment>